<dbReference type="PROSITE" id="PS50048">
    <property type="entry name" value="ZN2_CY6_FUNGAL_2"/>
    <property type="match status" value="1"/>
</dbReference>
<evidence type="ECO:0000256" key="5">
    <source>
        <dbReference type="SAM" id="MobiDB-lite"/>
    </source>
</evidence>
<evidence type="ECO:0000256" key="2">
    <source>
        <dbReference type="ARBA" id="ARBA00023125"/>
    </source>
</evidence>
<gene>
    <name evidence="7" type="ORF">AJ80_07136</name>
</gene>
<keyword evidence="8" id="KW-1185">Reference proteome</keyword>
<evidence type="ECO:0000256" key="1">
    <source>
        <dbReference type="ARBA" id="ARBA00023015"/>
    </source>
</evidence>
<dbReference type="Pfam" id="PF00172">
    <property type="entry name" value="Zn_clus"/>
    <property type="match status" value="1"/>
</dbReference>
<feature type="compositionally biased region" description="Basic and acidic residues" evidence="5">
    <location>
        <begin position="15"/>
        <end position="36"/>
    </location>
</feature>
<evidence type="ECO:0000256" key="3">
    <source>
        <dbReference type="ARBA" id="ARBA00023163"/>
    </source>
</evidence>
<dbReference type="Gene3D" id="4.10.240.10">
    <property type="entry name" value="Zn(2)-C6 fungal-type DNA-binding domain"/>
    <property type="match status" value="1"/>
</dbReference>
<dbReference type="InterPro" id="IPR052761">
    <property type="entry name" value="Fungal_Detox/Toxin_TFs"/>
</dbReference>
<feature type="region of interest" description="Disordered" evidence="5">
    <location>
        <begin position="339"/>
        <end position="378"/>
    </location>
</feature>
<evidence type="ECO:0000313" key="8">
    <source>
        <dbReference type="Proteomes" id="UP000224634"/>
    </source>
</evidence>
<proteinExistence type="predicted"/>
<keyword evidence="2" id="KW-0238">DNA-binding</keyword>
<feature type="compositionally biased region" description="Polar residues" evidence="5">
    <location>
        <begin position="126"/>
        <end position="143"/>
    </location>
</feature>
<keyword evidence="1" id="KW-0805">Transcription regulation</keyword>
<dbReference type="CDD" id="cd00067">
    <property type="entry name" value="GAL4"/>
    <property type="match status" value="1"/>
</dbReference>
<dbReference type="AlphaFoldDB" id="A0A2B7XQI3"/>
<feature type="region of interest" description="Disordered" evidence="5">
    <location>
        <begin position="1"/>
        <end position="57"/>
    </location>
</feature>
<organism evidence="7 8">
    <name type="scientific">Polytolypa hystricis (strain UAMH7299)</name>
    <dbReference type="NCBI Taxonomy" id="1447883"/>
    <lineage>
        <taxon>Eukaryota</taxon>
        <taxon>Fungi</taxon>
        <taxon>Dikarya</taxon>
        <taxon>Ascomycota</taxon>
        <taxon>Pezizomycotina</taxon>
        <taxon>Eurotiomycetes</taxon>
        <taxon>Eurotiomycetidae</taxon>
        <taxon>Onygenales</taxon>
        <taxon>Onygenales incertae sedis</taxon>
        <taxon>Polytolypa</taxon>
    </lineage>
</organism>
<comment type="caution">
    <text evidence="7">The sequence shown here is derived from an EMBL/GenBank/DDBJ whole genome shotgun (WGS) entry which is preliminary data.</text>
</comment>
<dbReference type="PANTHER" id="PTHR47425">
    <property type="entry name" value="FARB-RELATED"/>
    <property type="match status" value="1"/>
</dbReference>
<dbReference type="GO" id="GO:0000981">
    <property type="term" value="F:DNA-binding transcription factor activity, RNA polymerase II-specific"/>
    <property type="evidence" value="ECO:0007669"/>
    <property type="project" value="InterPro"/>
</dbReference>
<protein>
    <recommendedName>
        <fullName evidence="6">Zn(2)-C6 fungal-type domain-containing protein</fullName>
    </recommendedName>
</protein>
<dbReference type="STRING" id="1447883.A0A2B7XQI3"/>
<feature type="compositionally biased region" description="Polar residues" evidence="5">
    <location>
        <begin position="165"/>
        <end position="175"/>
    </location>
</feature>
<feature type="domain" description="Zn(2)-C6 fungal-type" evidence="6">
    <location>
        <begin position="64"/>
        <end position="96"/>
    </location>
</feature>
<dbReference type="InterPro" id="IPR001138">
    <property type="entry name" value="Zn2Cys6_DnaBD"/>
</dbReference>
<feature type="compositionally biased region" description="Polar residues" evidence="5">
    <location>
        <begin position="352"/>
        <end position="369"/>
    </location>
</feature>
<sequence length="404" mass="44408">MVTCDDLDGLTITPMREEKGDEYSPEPESPKDENNSAKRSASGAGLDSAEGTDWKSTRKRAAKACQSCRSRKVRCSVSDHGVPCYNCKLDGLECVVPERKRPSRTVKKERSLVTIGSQAFRLDKPQPSSSCADWSSQTAQGVSQVGDFDRENPRRVNYDTEMPSMPTSSPTQESTDVAEELSFPEDSRTEGFNLPPCEPELARWLGVMPSRVVDKMFNYLTAVHERRHSGSSSRFVARRQDLPGADYPATPNSGWTFEQSKMRSSSREQFKALEVTIRNVDSQIGDRGDIYGNDVRYPISSCAQSSSTKAGSALTPPPENQISYDKAILSLPHLESLFAPSRPKQDGRSELQENVSRGASQDRSTNGSGPESELQETFDSLIDFAAGTDPLLQSILPEVSTTAD</sequence>
<dbReference type="SMART" id="SM00066">
    <property type="entry name" value="GAL4"/>
    <property type="match status" value="1"/>
</dbReference>
<evidence type="ECO:0000259" key="6">
    <source>
        <dbReference type="PROSITE" id="PS50048"/>
    </source>
</evidence>
<dbReference type="OrthoDB" id="39175at2759"/>
<keyword evidence="4" id="KW-0539">Nucleus</keyword>
<dbReference type="Proteomes" id="UP000224634">
    <property type="component" value="Unassembled WGS sequence"/>
</dbReference>
<reference evidence="7 8" key="1">
    <citation type="submission" date="2017-10" db="EMBL/GenBank/DDBJ databases">
        <title>Comparative genomics in systemic dimorphic fungi from Ajellomycetaceae.</title>
        <authorList>
            <person name="Munoz J.F."/>
            <person name="Mcewen J.G."/>
            <person name="Clay O.K."/>
            <person name="Cuomo C.A."/>
        </authorList>
    </citation>
    <scope>NUCLEOTIDE SEQUENCE [LARGE SCALE GENOMIC DNA]</scope>
    <source>
        <strain evidence="7 8">UAMH7299</strain>
    </source>
</reference>
<dbReference type="GO" id="GO:0003677">
    <property type="term" value="F:DNA binding"/>
    <property type="evidence" value="ECO:0007669"/>
    <property type="project" value="UniProtKB-KW"/>
</dbReference>
<dbReference type="SUPFAM" id="SSF57701">
    <property type="entry name" value="Zn2/Cys6 DNA-binding domain"/>
    <property type="match status" value="1"/>
</dbReference>
<evidence type="ECO:0000313" key="7">
    <source>
        <dbReference type="EMBL" id="PGH11456.1"/>
    </source>
</evidence>
<accession>A0A2B7XQI3</accession>
<name>A0A2B7XQI3_POLH7</name>
<evidence type="ECO:0000256" key="4">
    <source>
        <dbReference type="ARBA" id="ARBA00023242"/>
    </source>
</evidence>
<dbReference type="EMBL" id="PDNA01000132">
    <property type="protein sequence ID" value="PGH11456.1"/>
    <property type="molecule type" value="Genomic_DNA"/>
</dbReference>
<feature type="compositionally biased region" description="Basic and acidic residues" evidence="5">
    <location>
        <begin position="147"/>
        <end position="158"/>
    </location>
</feature>
<keyword evidence="3" id="KW-0804">Transcription</keyword>
<feature type="region of interest" description="Disordered" evidence="5">
    <location>
        <begin position="123"/>
        <end position="177"/>
    </location>
</feature>
<dbReference type="PANTHER" id="PTHR47425:SF2">
    <property type="entry name" value="FARB-RELATED"/>
    <property type="match status" value="1"/>
</dbReference>
<dbReference type="PROSITE" id="PS00463">
    <property type="entry name" value="ZN2_CY6_FUNGAL_1"/>
    <property type="match status" value="1"/>
</dbReference>
<dbReference type="InterPro" id="IPR036864">
    <property type="entry name" value="Zn2-C6_fun-type_DNA-bd_sf"/>
</dbReference>
<dbReference type="GO" id="GO:0008270">
    <property type="term" value="F:zinc ion binding"/>
    <property type="evidence" value="ECO:0007669"/>
    <property type="project" value="InterPro"/>
</dbReference>